<keyword evidence="1" id="KW-1133">Transmembrane helix</keyword>
<feature type="transmembrane region" description="Helical" evidence="1">
    <location>
        <begin position="28"/>
        <end position="49"/>
    </location>
</feature>
<evidence type="ECO:0000313" key="2">
    <source>
        <dbReference type="EMBL" id="ASG67860.1"/>
    </source>
</evidence>
<sequence>MFYYFLFTAVLGLTVGISSIKELTSYELIMALLMALTGLIYQFSLTYSLKLIQIRIVSPIMLFSVVFSAIMDWFLKLTPIGLPFIIGAIIMALGIIGVIRFNK</sequence>
<accession>A0ABN5AVX3</accession>
<feature type="transmembrane region" description="Helical" evidence="1">
    <location>
        <begin position="56"/>
        <end position="74"/>
    </location>
</feature>
<organism evidence="2 3">
    <name type="scientific">Francisella halioticida</name>
    <dbReference type="NCBI Taxonomy" id="549298"/>
    <lineage>
        <taxon>Bacteria</taxon>
        <taxon>Pseudomonadati</taxon>
        <taxon>Pseudomonadota</taxon>
        <taxon>Gammaproteobacteria</taxon>
        <taxon>Thiotrichales</taxon>
        <taxon>Francisellaceae</taxon>
        <taxon>Francisella</taxon>
    </lineage>
</organism>
<dbReference type="EMBL" id="CP022132">
    <property type="protein sequence ID" value="ASG67860.1"/>
    <property type="molecule type" value="Genomic_DNA"/>
</dbReference>
<gene>
    <name evidence="2" type="ORF">CDV26_05180</name>
</gene>
<evidence type="ECO:0000256" key="1">
    <source>
        <dbReference type="SAM" id="Phobius"/>
    </source>
</evidence>
<dbReference type="RefSeq" id="WP_088772379.1">
    <property type="nucleotide sequence ID" value="NZ_AP023082.1"/>
</dbReference>
<dbReference type="Proteomes" id="UP000249910">
    <property type="component" value="Chromosome"/>
</dbReference>
<name>A0ABN5AVX3_9GAMM</name>
<keyword evidence="1" id="KW-0472">Membrane</keyword>
<reference evidence="2 3" key="1">
    <citation type="submission" date="2017-06" db="EMBL/GenBank/DDBJ databases">
        <title>Complete genome of Francisella halioticida.</title>
        <authorList>
            <person name="Sjodin A."/>
        </authorList>
    </citation>
    <scope>NUCLEOTIDE SEQUENCE [LARGE SCALE GENOMIC DNA]</scope>
    <source>
        <strain evidence="2 3">DSM 23729</strain>
    </source>
</reference>
<keyword evidence="3" id="KW-1185">Reference proteome</keyword>
<evidence type="ECO:0008006" key="4">
    <source>
        <dbReference type="Google" id="ProtNLM"/>
    </source>
</evidence>
<dbReference type="InterPro" id="IPR037185">
    <property type="entry name" value="EmrE-like"/>
</dbReference>
<feature type="transmembrane region" description="Helical" evidence="1">
    <location>
        <begin position="80"/>
        <end position="101"/>
    </location>
</feature>
<dbReference type="SUPFAM" id="SSF103481">
    <property type="entry name" value="Multidrug resistance efflux transporter EmrE"/>
    <property type="match status" value="1"/>
</dbReference>
<protein>
    <recommendedName>
        <fullName evidence="4">EamA domain-containing protein</fullName>
    </recommendedName>
</protein>
<proteinExistence type="predicted"/>
<evidence type="ECO:0000313" key="3">
    <source>
        <dbReference type="Proteomes" id="UP000249910"/>
    </source>
</evidence>
<keyword evidence="1" id="KW-0812">Transmembrane</keyword>